<dbReference type="OrthoDB" id="4161376at2759"/>
<dbReference type="InParanoid" id="A0A2J6TD44"/>
<reference evidence="2 3" key="1">
    <citation type="submission" date="2016-04" db="EMBL/GenBank/DDBJ databases">
        <title>A degradative enzymes factory behind the ericoid mycorrhizal symbiosis.</title>
        <authorList>
            <consortium name="DOE Joint Genome Institute"/>
            <person name="Martino E."/>
            <person name="Morin E."/>
            <person name="Grelet G."/>
            <person name="Kuo A."/>
            <person name="Kohler A."/>
            <person name="Daghino S."/>
            <person name="Barry K."/>
            <person name="Choi C."/>
            <person name="Cichocki N."/>
            <person name="Clum A."/>
            <person name="Copeland A."/>
            <person name="Hainaut M."/>
            <person name="Haridas S."/>
            <person name="Labutti K."/>
            <person name="Lindquist E."/>
            <person name="Lipzen A."/>
            <person name="Khouja H.-R."/>
            <person name="Murat C."/>
            <person name="Ohm R."/>
            <person name="Olson A."/>
            <person name="Spatafora J."/>
            <person name="Veneault-Fourrey C."/>
            <person name="Henrissat B."/>
            <person name="Grigoriev I."/>
            <person name="Martin F."/>
            <person name="Perotto S."/>
        </authorList>
    </citation>
    <scope>NUCLEOTIDE SEQUENCE [LARGE SCALE GENOMIC DNA]</scope>
    <source>
        <strain evidence="2 3">E</strain>
    </source>
</reference>
<dbReference type="EMBL" id="KZ613787">
    <property type="protein sequence ID" value="PMD60931.1"/>
    <property type="molecule type" value="Genomic_DNA"/>
</dbReference>
<organism evidence="2 3">
    <name type="scientific">Hyaloscypha bicolor E</name>
    <dbReference type="NCBI Taxonomy" id="1095630"/>
    <lineage>
        <taxon>Eukaryota</taxon>
        <taxon>Fungi</taxon>
        <taxon>Dikarya</taxon>
        <taxon>Ascomycota</taxon>
        <taxon>Pezizomycotina</taxon>
        <taxon>Leotiomycetes</taxon>
        <taxon>Helotiales</taxon>
        <taxon>Hyaloscyphaceae</taxon>
        <taxon>Hyaloscypha</taxon>
        <taxon>Hyaloscypha bicolor</taxon>
    </lineage>
</organism>
<feature type="region of interest" description="Disordered" evidence="1">
    <location>
        <begin position="1"/>
        <end position="38"/>
    </location>
</feature>
<keyword evidence="3" id="KW-1185">Reference proteome</keyword>
<sequence>MDTQDKMEQQTSPPHPQSSDNSSSSLDKQVQPTNTQHLEAIRTVSRIPGNDHYYEKDGLRTYGDNEDHEHEPAMTFNRFMSLTAMAFLWTGSQIPVYLFGEITSPVR</sequence>
<dbReference type="RefSeq" id="XP_024737835.1">
    <property type="nucleotide sequence ID" value="XM_024872363.1"/>
</dbReference>
<protein>
    <submittedName>
        <fullName evidence="2">Uncharacterized protein</fullName>
    </submittedName>
</protein>
<gene>
    <name evidence="2" type="ORF">K444DRAFT_383961</name>
</gene>
<dbReference type="AlphaFoldDB" id="A0A2J6TD44"/>
<evidence type="ECO:0000313" key="3">
    <source>
        <dbReference type="Proteomes" id="UP000235371"/>
    </source>
</evidence>
<name>A0A2J6TD44_9HELO</name>
<accession>A0A2J6TD44</accession>
<proteinExistence type="predicted"/>
<evidence type="ECO:0000313" key="2">
    <source>
        <dbReference type="EMBL" id="PMD60931.1"/>
    </source>
</evidence>
<feature type="compositionally biased region" description="Polar residues" evidence="1">
    <location>
        <begin position="26"/>
        <end position="37"/>
    </location>
</feature>
<dbReference type="GeneID" id="36580444"/>
<evidence type="ECO:0000256" key="1">
    <source>
        <dbReference type="SAM" id="MobiDB-lite"/>
    </source>
</evidence>
<dbReference type="Proteomes" id="UP000235371">
    <property type="component" value="Unassembled WGS sequence"/>
</dbReference>